<reference evidence="2 3" key="1">
    <citation type="journal article" date="2017" name="Front. Microbiol.">
        <title>Strong Genomic and Phenotypic Heterogeneity in the Aeromonas sobria Species Complex.</title>
        <authorList>
            <person name="Gauthier J."/>
            <person name="Vincent A.T."/>
            <person name="Charette S.J."/>
            <person name="Derome N."/>
        </authorList>
    </citation>
    <scope>NUCLEOTIDE SEQUENCE [LARGE SCALE GENOMIC DNA]</scope>
    <source>
        <strain evidence="2 3">TM18</strain>
    </source>
</reference>
<accession>A0A2N3J9Q8</accession>
<dbReference type="AlphaFoldDB" id="A0A2N3J9Q8"/>
<gene>
    <name evidence="2" type="ORF">CJP16_00615</name>
</gene>
<dbReference type="EMBL" id="NQMM01000002">
    <property type="protein sequence ID" value="PKQ83277.1"/>
    <property type="molecule type" value="Genomic_DNA"/>
</dbReference>
<feature type="transmembrane region" description="Helical" evidence="1">
    <location>
        <begin position="47"/>
        <end position="67"/>
    </location>
</feature>
<keyword evidence="1" id="KW-0812">Transmembrane</keyword>
<sequence>MLLGGCSHQGAPKSAVADAARPDFLLCQHVDRRYAWQALVATAVGKWLPGIVPLNAVVGAAFTYFILVRLTQRPVLVQEASKC</sequence>
<keyword evidence="1" id="KW-1133">Transmembrane helix</keyword>
<evidence type="ECO:0000256" key="1">
    <source>
        <dbReference type="SAM" id="Phobius"/>
    </source>
</evidence>
<keyword evidence="3" id="KW-1185">Reference proteome</keyword>
<protein>
    <submittedName>
        <fullName evidence="2">Uncharacterized protein</fullName>
    </submittedName>
</protein>
<evidence type="ECO:0000313" key="3">
    <source>
        <dbReference type="Proteomes" id="UP000233467"/>
    </source>
</evidence>
<keyword evidence="1" id="KW-0472">Membrane</keyword>
<comment type="caution">
    <text evidence="2">The sequence shown here is derived from an EMBL/GenBank/DDBJ whole genome shotgun (WGS) entry which is preliminary data.</text>
</comment>
<name>A0A2N3J9Q8_AERSO</name>
<dbReference type="Proteomes" id="UP000233467">
    <property type="component" value="Unassembled WGS sequence"/>
</dbReference>
<proteinExistence type="predicted"/>
<organism evidence="2 3">
    <name type="scientific">Aeromonas sobria</name>
    <dbReference type="NCBI Taxonomy" id="646"/>
    <lineage>
        <taxon>Bacteria</taxon>
        <taxon>Pseudomonadati</taxon>
        <taxon>Pseudomonadota</taxon>
        <taxon>Gammaproteobacteria</taxon>
        <taxon>Aeromonadales</taxon>
        <taxon>Aeromonadaceae</taxon>
        <taxon>Aeromonas</taxon>
    </lineage>
</organism>
<evidence type="ECO:0000313" key="2">
    <source>
        <dbReference type="EMBL" id="PKQ83277.1"/>
    </source>
</evidence>